<proteinExistence type="predicted"/>
<dbReference type="EMBL" id="CAADRP010002196">
    <property type="protein sequence ID" value="VFU63175.1"/>
    <property type="molecule type" value="Genomic_DNA"/>
</dbReference>
<name>A0A6N2NBV9_SALVM</name>
<protein>
    <submittedName>
        <fullName evidence="1">Uncharacterized protein</fullName>
    </submittedName>
</protein>
<dbReference type="AlphaFoldDB" id="A0A6N2NBV9"/>
<reference evidence="1" key="1">
    <citation type="submission" date="2019-03" db="EMBL/GenBank/DDBJ databases">
        <authorList>
            <person name="Mank J."/>
            <person name="Almeida P."/>
        </authorList>
    </citation>
    <scope>NUCLEOTIDE SEQUENCE</scope>
    <source>
        <strain evidence="1">78183</strain>
    </source>
</reference>
<gene>
    <name evidence="1" type="ORF">SVIM_LOCUS480795</name>
</gene>
<sequence>MTPDKESGHSAQGSFINLRPENAITTVIKLVCSHQCWSLANHLLQQETTTSWIHEEVSWLAIV</sequence>
<accession>A0A6N2NBV9</accession>
<organism evidence="1">
    <name type="scientific">Salix viminalis</name>
    <name type="common">Common osier</name>
    <name type="synonym">Basket willow</name>
    <dbReference type="NCBI Taxonomy" id="40686"/>
    <lineage>
        <taxon>Eukaryota</taxon>
        <taxon>Viridiplantae</taxon>
        <taxon>Streptophyta</taxon>
        <taxon>Embryophyta</taxon>
        <taxon>Tracheophyta</taxon>
        <taxon>Spermatophyta</taxon>
        <taxon>Magnoliopsida</taxon>
        <taxon>eudicotyledons</taxon>
        <taxon>Gunneridae</taxon>
        <taxon>Pentapetalae</taxon>
        <taxon>rosids</taxon>
        <taxon>fabids</taxon>
        <taxon>Malpighiales</taxon>
        <taxon>Salicaceae</taxon>
        <taxon>Saliceae</taxon>
        <taxon>Salix</taxon>
    </lineage>
</organism>
<evidence type="ECO:0000313" key="1">
    <source>
        <dbReference type="EMBL" id="VFU63175.1"/>
    </source>
</evidence>